<dbReference type="InterPro" id="IPR027417">
    <property type="entry name" value="P-loop_NTPase"/>
</dbReference>
<proteinExistence type="predicted"/>
<dbReference type="PANTHER" id="PTHR42714:SF2">
    <property type="entry name" value="TRNA MODIFICATION GTPASE GTPBP3, MITOCHONDRIAL"/>
    <property type="match status" value="1"/>
</dbReference>
<dbReference type="EMBL" id="DUJS01000004">
    <property type="protein sequence ID" value="HII70695.1"/>
    <property type="molecule type" value="Genomic_DNA"/>
</dbReference>
<dbReference type="Proteomes" id="UP000619545">
    <property type="component" value="Unassembled WGS sequence"/>
</dbReference>
<dbReference type="GO" id="GO:0005525">
    <property type="term" value="F:GTP binding"/>
    <property type="evidence" value="ECO:0007669"/>
    <property type="project" value="InterPro"/>
</dbReference>
<dbReference type="AlphaFoldDB" id="A0A832T2B7"/>
<sequence length="195" mass="21412">MRSGPEELDIGIYGAPNVGKTTLANRIAQDWEAEEFGQVSEVPHETRESVRREVAIEVGSTTVKFNIVDTPGIATKVDYRKFLEYGLDVQEAKQRAKEATRGVVEAIKLLKDIDGALVVIDSTKDPLSQVNVTLIGNLEANDVPFLVVANKIDLEEADPEAVRKAFSEYPVVAVSAKTGENMAKLYEAMVREFTS</sequence>
<dbReference type="PRINTS" id="PR00449">
    <property type="entry name" value="RASTRNSFRMNG"/>
</dbReference>
<dbReference type="GO" id="GO:0030488">
    <property type="term" value="P:tRNA methylation"/>
    <property type="evidence" value="ECO:0007669"/>
    <property type="project" value="TreeGrafter"/>
</dbReference>
<reference evidence="2" key="1">
    <citation type="journal article" date="2020" name="bioRxiv">
        <title>A rank-normalized archaeal taxonomy based on genome phylogeny resolves widespread incomplete and uneven classifications.</title>
        <authorList>
            <person name="Rinke C."/>
            <person name="Chuvochina M."/>
            <person name="Mussig A.J."/>
            <person name="Chaumeil P.-A."/>
            <person name="Waite D.W."/>
            <person name="Whitman W.B."/>
            <person name="Parks D.H."/>
            <person name="Hugenholtz P."/>
        </authorList>
    </citation>
    <scope>NUCLEOTIDE SEQUENCE</scope>
    <source>
        <strain evidence="2">UBA8853</strain>
    </source>
</reference>
<comment type="caution">
    <text evidence="2">The sequence shown here is derived from an EMBL/GenBank/DDBJ whole genome shotgun (WGS) entry which is preliminary data.</text>
</comment>
<dbReference type="GO" id="GO:0002098">
    <property type="term" value="P:tRNA wobble uridine modification"/>
    <property type="evidence" value="ECO:0007669"/>
    <property type="project" value="TreeGrafter"/>
</dbReference>
<name>A0A832T2B7_9EURY</name>
<dbReference type="Pfam" id="PF01926">
    <property type="entry name" value="MMR_HSR1"/>
    <property type="match status" value="1"/>
</dbReference>
<dbReference type="CDD" id="cd00880">
    <property type="entry name" value="Era_like"/>
    <property type="match status" value="1"/>
</dbReference>
<dbReference type="InterPro" id="IPR006073">
    <property type="entry name" value="GTP-bd"/>
</dbReference>
<dbReference type="Gene3D" id="3.40.50.300">
    <property type="entry name" value="P-loop containing nucleotide triphosphate hydrolases"/>
    <property type="match status" value="1"/>
</dbReference>
<protein>
    <submittedName>
        <fullName evidence="2">GTP-binding protein</fullName>
    </submittedName>
</protein>
<organism evidence="2 3">
    <name type="scientific">Methanopyrus kandleri</name>
    <dbReference type="NCBI Taxonomy" id="2320"/>
    <lineage>
        <taxon>Archaea</taxon>
        <taxon>Methanobacteriati</taxon>
        <taxon>Methanobacteriota</taxon>
        <taxon>Methanomada group</taxon>
        <taxon>Methanopyri</taxon>
        <taxon>Methanopyrales</taxon>
        <taxon>Methanopyraceae</taxon>
        <taxon>Methanopyrus</taxon>
    </lineage>
</organism>
<evidence type="ECO:0000313" key="3">
    <source>
        <dbReference type="Proteomes" id="UP000619545"/>
    </source>
</evidence>
<accession>A0A832T2B7</accession>
<dbReference type="GO" id="GO:0005737">
    <property type="term" value="C:cytoplasm"/>
    <property type="evidence" value="ECO:0007669"/>
    <property type="project" value="TreeGrafter"/>
</dbReference>
<evidence type="ECO:0000313" key="2">
    <source>
        <dbReference type="EMBL" id="HII70695.1"/>
    </source>
</evidence>
<feature type="domain" description="G" evidence="1">
    <location>
        <begin position="10"/>
        <end position="151"/>
    </location>
</feature>
<dbReference type="NCBIfam" id="TIGR00231">
    <property type="entry name" value="small_GTP"/>
    <property type="match status" value="1"/>
</dbReference>
<evidence type="ECO:0000259" key="1">
    <source>
        <dbReference type="Pfam" id="PF01926"/>
    </source>
</evidence>
<dbReference type="InterPro" id="IPR005225">
    <property type="entry name" value="Small_GTP-bd"/>
</dbReference>
<dbReference type="SUPFAM" id="SSF52540">
    <property type="entry name" value="P-loop containing nucleoside triphosphate hydrolases"/>
    <property type="match status" value="1"/>
</dbReference>
<gene>
    <name evidence="2" type="ORF">HA336_05630</name>
</gene>
<dbReference type="PANTHER" id="PTHR42714">
    <property type="entry name" value="TRNA MODIFICATION GTPASE GTPBP3"/>
    <property type="match status" value="1"/>
</dbReference>